<sequence length="85" mass="9775">MGWAGKDYGYSSKIGERTGFCSQGIWNSLSRVIMLMLLLMGSVAFFALYKSPRHVNYFSRVIAMQDRNFRSDPLGQQFVAQLRWS</sequence>
<organism evidence="2 3">
    <name type="scientific">Bimuria novae-zelandiae CBS 107.79</name>
    <dbReference type="NCBI Taxonomy" id="1447943"/>
    <lineage>
        <taxon>Eukaryota</taxon>
        <taxon>Fungi</taxon>
        <taxon>Dikarya</taxon>
        <taxon>Ascomycota</taxon>
        <taxon>Pezizomycotina</taxon>
        <taxon>Dothideomycetes</taxon>
        <taxon>Pleosporomycetidae</taxon>
        <taxon>Pleosporales</taxon>
        <taxon>Massarineae</taxon>
        <taxon>Didymosphaeriaceae</taxon>
        <taxon>Bimuria</taxon>
    </lineage>
</organism>
<gene>
    <name evidence="2" type="ORF">BU23DRAFT_269194</name>
</gene>
<protein>
    <submittedName>
        <fullName evidence="2">Uncharacterized protein</fullName>
    </submittedName>
</protein>
<evidence type="ECO:0000256" key="1">
    <source>
        <dbReference type="SAM" id="Phobius"/>
    </source>
</evidence>
<evidence type="ECO:0000313" key="3">
    <source>
        <dbReference type="Proteomes" id="UP000800036"/>
    </source>
</evidence>
<keyword evidence="3" id="KW-1185">Reference proteome</keyword>
<keyword evidence="1" id="KW-1133">Transmembrane helix</keyword>
<keyword evidence="1" id="KW-0812">Transmembrane</keyword>
<reference evidence="2" key="1">
    <citation type="journal article" date="2020" name="Stud. Mycol.">
        <title>101 Dothideomycetes genomes: a test case for predicting lifestyles and emergence of pathogens.</title>
        <authorList>
            <person name="Haridas S."/>
            <person name="Albert R."/>
            <person name="Binder M."/>
            <person name="Bloem J."/>
            <person name="Labutti K."/>
            <person name="Salamov A."/>
            <person name="Andreopoulos B."/>
            <person name="Baker S."/>
            <person name="Barry K."/>
            <person name="Bills G."/>
            <person name="Bluhm B."/>
            <person name="Cannon C."/>
            <person name="Castanera R."/>
            <person name="Culley D."/>
            <person name="Daum C."/>
            <person name="Ezra D."/>
            <person name="Gonzalez J."/>
            <person name="Henrissat B."/>
            <person name="Kuo A."/>
            <person name="Liang C."/>
            <person name="Lipzen A."/>
            <person name="Lutzoni F."/>
            <person name="Magnuson J."/>
            <person name="Mondo S."/>
            <person name="Nolan M."/>
            <person name="Ohm R."/>
            <person name="Pangilinan J."/>
            <person name="Park H.-J."/>
            <person name="Ramirez L."/>
            <person name="Alfaro M."/>
            <person name="Sun H."/>
            <person name="Tritt A."/>
            <person name="Yoshinaga Y."/>
            <person name="Zwiers L.-H."/>
            <person name="Turgeon B."/>
            <person name="Goodwin S."/>
            <person name="Spatafora J."/>
            <person name="Crous P."/>
            <person name="Grigoriev I."/>
        </authorList>
    </citation>
    <scope>NUCLEOTIDE SEQUENCE</scope>
    <source>
        <strain evidence="2">CBS 107.79</strain>
    </source>
</reference>
<proteinExistence type="predicted"/>
<name>A0A6A5UYZ0_9PLEO</name>
<dbReference type="Proteomes" id="UP000800036">
    <property type="component" value="Unassembled WGS sequence"/>
</dbReference>
<dbReference type="AlphaFoldDB" id="A0A6A5UYZ0"/>
<evidence type="ECO:0000313" key="2">
    <source>
        <dbReference type="EMBL" id="KAF1968076.1"/>
    </source>
</evidence>
<feature type="transmembrane region" description="Helical" evidence="1">
    <location>
        <begin position="32"/>
        <end position="49"/>
    </location>
</feature>
<keyword evidence="1" id="KW-0472">Membrane</keyword>
<dbReference type="EMBL" id="ML976724">
    <property type="protein sequence ID" value="KAF1968076.1"/>
    <property type="molecule type" value="Genomic_DNA"/>
</dbReference>
<accession>A0A6A5UYZ0</accession>